<protein>
    <submittedName>
        <fullName evidence="2">Uncharacterized protein</fullName>
    </submittedName>
</protein>
<organism evidence="2 3">
    <name type="scientific">Cryobacterium suzukii</name>
    <dbReference type="NCBI Taxonomy" id="1259198"/>
    <lineage>
        <taxon>Bacteria</taxon>
        <taxon>Bacillati</taxon>
        <taxon>Actinomycetota</taxon>
        <taxon>Actinomycetes</taxon>
        <taxon>Micrococcales</taxon>
        <taxon>Microbacteriaceae</taxon>
        <taxon>Cryobacterium</taxon>
    </lineage>
</organism>
<dbReference type="Proteomes" id="UP000298170">
    <property type="component" value="Unassembled WGS sequence"/>
</dbReference>
<feature type="region of interest" description="Disordered" evidence="1">
    <location>
        <begin position="1"/>
        <end position="28"/>
    </location>
</feature>
<reference evidence="2 3" key="1">
    <citation type="submission" date="2019-03" db="EMBL/GenBank/DDBJ databases">
        <title>Genomics of glacier-inhabiting Cryobacterium strains.</title>
        <authorList>
            <person name="Liu Q."/>
            <person name="Xin Y.-H."/>
        </authorList>
    </citation>
    <scope>NUCLEOTIDE SEQUENCE [LARGE SCALE GENOMIC DNA]</scope>
    <source>
        <strain evidence="2 3">Sr39</strain>
    </source>
</reference>
<name>A0A4R9AF36_9MICO</name>
<accession>A0A4R9AF36</accession>
<feature type="region of interest" description="Disordered" evidence="1">
    <location>
        <begin position="62"/>
        <end position="89"/>
    </location>
</feature>
<gene>
    <name evidence="2" type="ORF">E3T39_08945</name>
</gene>
<feature type="compositionally biased region" description="Polar residues" evidence="1">
    <location>
        <begin position="62"/>
        <end position="83"/>
    </location>
</feature>
<dbReference type="RefSeq" id="WP_134514547.1">
    <property type="nucleotide sequence ID" value="NZ_SOHJ01000009.1"/>
</dbReference>
<keyword evidence="3" id="KW-1185">Reference proteome</keyword>
<dbReference type="EMBL" id="SOHJ01000009">
    <property type="protein sequence ID" value="TFD59811.1"/>
    <property type="molecule type" value="Genomic_DNA"/>
</dbReference>
<feature type="compositionally biased region" description="Low complexity" evidence="1">
    <location>
        <begin position="18"/>
        <end position="28"/>
    </location>
</feature>
<evidence type="ECO:0000313" key="2">
    <source>
        <dbReference type="EMBL" id="TFD59811.1"/>
    </source>
</evidence>
<dbReference type="AlphaFoldDB" id="A0A4R9AF36"/>
<proteinExistence type="predicted"/>
<comment type="caution">
    <text evidence="2">The sequence shown here is derived from an EMBL/GenBank/DDBJ whole genome shotgun (WGS) entry which is preliminary data.</text>
</comment>
<dbReference type="OrthoDB" id="9995356at2"/>
<evidence type="ECO:0000256" key="1">
    <source>
        <dbReference type="SAM" id="MobiDB-lite"/>
    </source>
</evidence>
<sequence>MSVTCPTTIGVREPRSPSPAASRPAGQRPRYADLLRRATPVMCRTALVTVLALGSTLGTPAFQTKSEEGNTTTTRTVIEQSPAQARAGL</sequence>
<evidence type="ECO:0000313" key="3">
    <source>
        <dbReference type="Proteomes" id="UP000298170"/>
    </source>
</evidence>